<dbReference type="Gene3D" id="3.80.10.10">
    <property type="entry name" value="Ribonuclease Inhibitor"/>
    <property type="match status" value="1"/>
</dbReference>
<dbReference type="InterPro" id="IPR032675">
    <property type="entry name" value="LRR_dom_sf"/>
</dbReference>
<dbReference type="InterPro" id="IPR036047">
    <property type="entry name" value="F-box-like_dom_sf"/>
</dbReference>
<evidence type="ECO:0000259" key="2">
    <source>
        <dbReference type="Pfam" id="PF12937"/>
    </source>
</evidence>
<evidence type="ECO:0000313" key="4">
    <source>
        <dbReference type="Proteomes" id="UP000076532"/>
    </source>
</evidence>
<sequence>MLPNAICAECSAGATDTYHITPSPVHELLGTNLPPSTKTQIDVAREALGDLQKDLDDLDKDILQTRIEYQRLLAKRNALQDYADAHKGLLGPLRRLPAEMLAEIFIHALPEYPANLSVYDAPLLSQGVCRRWRDVSRSTPELWSRICIHLGDGQFDAHLEIASAFVIRSAKHPLSISLGPLERYPTIIPEGHPALKLLVTQCERWHALRLQLPLPILRELTTAKGRLLSLNSLHLITGAVYWDIDEAILDTFAYAPRLKSFQANAHEWDDIVDTRALLLPWSCLTSLHLDERRAGVIWALLQDCPNLVHLEAHIGDGTPDIDVPNVKLPHLLSLSLAFQETSAILSTLTLPILEQASFRLTTATTDPVAMDLSVTWQVRCGLDQLLSQSQCTLSKLRLQAAYGTYALRLRDLDDCLHALPELTELDVCQLGLDSVTLHGFMEKMTEINESRSVVPKLKHFALCTLLKHRGPEFSWAVLADFVKARRVVGSQFEILQSLELTTDAEGVAAAVGEDGFNVLDTLRAFKAQGMRVEVISEDRDVRWL</sequence>
<keyword evidence="4" id="KW-1185">Reference proteome</keyword>
<dbReference type="SUPFAM" id="SSF52047">
    <property type="entry name" value="RNI-like"/>
    <property type="match status" value="1"/>
</dbReference>
<dbReference type="Pfam" id="PF12937">
    <property type="entry name" value="F-box-like"/>
    <property type="match status" value="1"/>
</dbReference>
<dbReference type="Proteomes" id="UP000076532">
    <property type="component" value="Unassembled WGS sequence"/>
</dbReference>
<reference evidence="3 4" key="1">
    <citation type="journal article" date="2016" name="Mol. Biol. Evol.">
        <title>Comparative Genomics of Early-Diverging Mushroom-Forming Fungi Provides Insights into the Origins of Lignocellulose Decay Capabilities.</title>
        <authorList>
            <person name="Nagy L.G."/>
            <person name="Riley R."/>
            <person name="Tritt A."/>
            <person name="Adam C."/>
            <person name="Daum C."/>
            <person name="Floudas D."/>
            <person name="Sun H."/>
            <person name="Yadav J.S."/>
            <person name="Pangilinan J."/>
            <person name="Larsson K.H."/>
            <person name="Matsuura K."/>
            <person name="Barry K."/>
            <person name="Labutti K."/>
            <person name="Kuo R."/>
            <person name="Ohm R.A."/>
            <person name="Bhattacharya S.S."/>
            <person name="Shirouzu T."/>
            <person name="Yoshinaga Y."/>
            <person name="Martin F.M."/>
            <person name="Grigoriev I.V."/>
            <person name="Hibbett D.S."/>
        </authorList>
    </citation>
    <scope>NUCLEOTIDE SEQUENCE [LARGE SCALE GENOMIC DNA]</scope>
    <source>
        <strain evidence="3 4">CBS 109695</strain>
    </source>
</reference>
<dbReference type="AlphaFoldDB" id="A0A166RK33"/>
<evidence type="ECO:0000256" key="1">
    <source>
        <dbReference type="SAM" id="Coils"/>
    </source>
</evidence>
<name>A0A166RK33_9AGAM</name>
<gene>
    <name evidence="3" type="ORF">FIBSPDRAFT_257753</name>
</gene>
<dbReference type="PANTHER" id="PTHR38926:SF72">
    <property type="entry name" value="IM:7136021-RELATED"/>
    <property type="match status" value="1"/>
</dbReference>
<feature type="coiled-coil region" evidence="1">
    <location>
        <begin position="41"/>
        <end position="75"/>
    </location>
</feature>
<feature type="domain" description="F-box" evidence="2">
    <location>
        <begin position="94"/>
        <end position="149"/>
    </location>
</feature>
<dbReference type="EMBL" id="KV417503">
    <property type="protein sequence ID" value="KZP28360.1"/>
    <property type="molecule type" value="Genomic_DNA"/>
</dbReference>
<keyword evidence="1" id="KW-0175">Coiled coil</keyword>
<dbReference type="InterPro" id="IPR001810">
    <property type="entry name" value="F-box_dom"/>
</dbReference>
<dbReference type="PANTHER" id="PTHR38926">
    <property type="entry name" value="F-BOX DOMAIN CONTAINING PROTEIN, EXPRESSED"/>
    <property type="match status" value="1"/>
</dbReference>
<organism evidence="3 4">
    <name type="scientific">Athelia psychrophila</name>
    <dbReference type="NCBI Taxonomy" id="1759441"/>
    <lineage>
        <taxon>Eukaryota</taxon>
        <taxon>Fungi</taxon>
        <taxon>Dikarya</taxon>
        <taxon>Basidiomycota</taxon>
        <taxon>Agaricomycotina</taxon>
        <taxon>Agaricomycetes</taxon>
        <taxon>Agaricomycetidae</taxon>
        <taxon>Atheliales</taxon>
        <taxon>Atheliaceae</taxon>
        <taxon>Athelia</taxon>
    </lineage>
</organism>
<protein>
    <recommendedName>
        <fullName evidence="2">F-box domain-containing protein</fullName>
    </recommendedName>
</protein>
<evidence type="ECO:0000313" key="3">
    <source>
        <dbReference type="EMBL" id="KZP28360.1"/>
    </source>
</evidence>
<accession>A0A166RK33</accession>
<dbReference type="Gene3D" id="1.20.1280.50">
    <property type="match status" value="1"/>
</dbReference>
<dbReference type="STRING" id="436010.A0A166RK33"/>
<dbReference type="OrthoDB" id="3139566at2759"/>
<proteinExistence type="predicted"/>
<dbReference type="SUPFAM" id="SSF81383">
    <property type="entry name" value="F-box domain"/>
    <property type="match status" value="1"/>
</dbReference>